<dbReference type="InterPro" id="IPR036291">
    <property type="entry name" value="NAD(P)-bd_dom_sf"/>
</dbReference>
<sequence>MLSKKIITVLGATGTQGGSVARQFLSIPGWTVRGVTRSPSSAKAKALADRGVEIVQGDYEDVGSLEAAFAGTHAIFAVTDFYANHTRVTNDSALQEKAAAAGRSLEEYAGDLEKAQGINVAKAASNPTILSTLEKFVFSTLAPVQKISGGKYKHSWEFDSKAAAESYMRASPLNSVLSTVTMGVYQETWRDIGPFRAHKQPDGTFEFVYMGAWAPAGGYPEVVASRDTGAFVEALVLRHPPGTHVLGVTEFISKPEYAALWGRTLGVTATARDVSEEEYARYLTPGMETSTLLDDLRFFGEFGYTGGNPEVKTPKELGIKTASLEDYFKSEDWSLVLDEKV</sequence>
<dbReference type="Pfam" id="PF05368">
    <property type="entry name" value="NmrA"/>
    <property type="match status" value="1"/>
</dbReference>
<comment type="similarity">
    <text evidence="1">Belongs to the NmrA-type oxidoreductase family.</text>
</comment>
<evidence type="ECO:0000256" key="2">
    <source>
        <dbReference type="ARBA" id="ARBA00022857"/>
    </source>
</evidence>
<evidence type="ECO:0000256" key="1">
    <source>
        <dbReference type="ARBA" id="ARBA00006328"/>
    </source>
</evidence>
<dbReference type="SUPFAM" id="SSF51735">
    <property type="entry name" value="NAD(P)-binding Rossmann-fold domains"/>
    <property type="match status" value="1"/>
</dbReference>
<name>A0A136ILQ4_9PEZI</name>
<evidence type="ECO:0000259" key="3">
    <source>
        <dbReference type="Pfam" id="PF05368"/>
    </source>
</evidence>
<keyword evidence="5" id="KW-1185">Reference proteome</keyword>
<dbReference type="InParanoid" id="A0A136ILQ4"/>
<gene>
    <name evidence="4" type="ORF">Micbo1qcDRAFT_220173</name>
</gene>
<evidence type="ECO:0000313" key="5">
    <source>
        <dbReference type="Proteomes" id="UP000070501"/>
    </source>
</evidence>
<dbReference type="Gene3D" id="3.90.25.10">
    <property type="entry name" value="UDP-galactose 4-epimerase, domain 1"/>
    <property type="match status" value="1"/>
</dbReference>
<dbReference type="AlphaFoldDB" id="A0A136ILQ4"/>
<dbReference type="Proteomes" id="UP000070501">
    <property type="component" value="Unassembled WGS sequence"/>
</dbReference>
<dbReference type="GO" id="GO:0005634">
    <property type="term" value="C:nucleus"/>
    <property type="evidence" value="ECO:0007669"/>
    <property type="project" value="TreeGrafter"/>
</dbReference>
<dbReference type="InterPro" id="IPR051164">
    <property type="entry name" value="NmrA-like_oxidored"/>
</dbReference>
<dbReference type="PANTHER" id="PTHR42748">
    <property type="entry name" value="NITROGEN METABOLITE REPRESSION PROTEIN NMRA FAMILY MEMBER"/>
    <property type="match status" value="1"/>
</dbReference>
<dbReference type="CDD" id="cd05251">
    <property type="entry name" value="NmrA_like_SDR_a"/>
    <property type="match status" value="1"/>
</dbReference>
<evidence type="ECO:0000313" key="4">
    <source>
        <dbReference type="EMBL" id="KXJ85863.1"/>
    </source>
</evidence>
<accession>A0A136ILQ4</accession>
<dbReference type="InterPro" id="IPR008030">
    <property type="entry name" value="NmrA-like"/>
</dbReference>
<protein>
    <recommendedName>
        <fullName evidence="3">NmrA-like domain-containing protein</fullName>
    </recommendedName>
</protein>
<proteinExistence type="inferred from homology"/>
<dbReference type="PANTHER" id="PTHR42748:SF26">
    <property type="entry name" value="NMRA-LIKE DOMAIN-CONTAINING PROTEIN"/>
    <property type="match status" value="1"/>
</dbReference>
<organism evidence="4 5">
    <name type="scientific">Microdochium bolleyi</name>
    <dbReference type="NCBI Taxonomy" id="196109"/>
    <lineage>
        <taxon>Eukaryota</taxon>
        <taxon>Fungi</taxon>
        <taxon>Dikarya</taxon>
        <taxon>Ascomycota</taxon>
        <taxon>Pezizomycotina</taxon>
        <taxon>Sordariomycetes</taxon>
        <taxon>Xylariomycetidae</taxon>
        <taxon>Xylariales</taxon>
        <taxon>Microdochiaceae</taxon>
        <taxon>Microdochium</taxon>
    </lineage>
</organism>
<keyword evidence="2" id="KW-0521">NADP</keyword>
<dbReference type="OrthoDB" id="3358371at2759"/>
<reference evidence="5" key="1">
    <citation type="submission" date="2016-02" db="EMBL/GenBank/DDBJ databases">
        <title>Draft genome sequence of Microdochium bolleyi, a fungal endophyte of beachgrass.</title>
        <authorList>
            <consortium name="DOE Joint Genome Institute"/>
            <person name="David A.S."/>
            <person name="May G."/>
            <person name="Haridas S."/>
            <person name="Lim J."/>
            <person name="Wang M."/>
            <person name="Labutti K."/>
            <person name="Lipzen A."/>
            <person name="Barry K."/>
            <person name="Grigoriev I.V."/>
        </authorList>
    </citation>
    <scope>NUCLEOTIDE SEQUENCE [LARGE SCALE GENOMIC DNA]</scope>
    <source>
        <strain evidence="5">J235TASD1</strain>
    </source>
</reference>
<dbReference type="Gene3D" id="3.40.50.720">
    <property type="entry name" value="NAD(P)-binding Rossmann-like Domain"/>
    <property type="match status" value="1"/>
</dbReference>
<feature type="domain" description="NmrA-like" evidence="3">
    <location>
        <begin position="4"/>
        <end position="307"/>
    </location>
</feature>
<dbReference type="EMBL" id="KQ964273">
    <property type="protein sequence ID" value="KXJ85863.1"/>
    <property type="molecule type" value="Genomic_DNA"/>
</dbReference>
<dbReference type="STRING" id="196109.A0A136ILQ4"/>